<gene>
    <name evidence="11" type="ORF">GCM10025881_31290</name>
</gene>
<dbReference type="GO" id="GO:0005524">
    <property type="term" value="F:ATP binding"/>
    <property type="evidence" value="ECO:0007669"/>
    <property type="project" value="UniProtKB-KW"/>
</dbReference>
<dbReference type="SMART" id="SM00382">
    <property type="entry name" value="AAA"/>
    <property type="match status" value="1"/>
</dbReference>
<keyword evidence="4" id="KW-0547">Nucleotide-binding</keyword>
<keyword evidence="7" id="KW-0472">Membrane</keyword>
<protein>
    <submittedName>
        <fullName evidence="11">Daunorubicin resistance protein DrrA family ABC transporter ATP-binding protein</fullName>
    </submittedName>
</protein>
<evidence type="ECO:0000256" key="5">
    <source>
        <dbReference type="ARBA" id="ARBA00022840"/>
    </source>
</evidence>
<keyword evidence="8" id="KW-0046">Antibiotic resistance</keyword>
<dbReference type="InterPro" id="IPR005894">
    <property type="entry name" value="DrrA"/>
</dbReference>
<evidence type="ECO:0000256" key="7">
    <source>
        <dbReference type="ARBA" id="ARBA00023136"/>
    </source>
</evidence>
<dbReference type="InterPro" id="IPR050763">
    <property type="entry name" value="ABC_transporter_ATP-binding"/>
</dbReference>
<dbReference type="NCBIfam" id="TIGR01188">
    <property type="entry name" value="drrA"/>
    <property type="match status" value="1"/>
</dbReference>
<dbReference type="PANTHER" id="PTHR42711">
    <property type="entry name" value="ABC TRANSPORTER ATP-BINDING PROTEIN"/>
    <property type="match status" value="1"/>
</dbReference>
<dbReference type="SUPFAM" id="SSF52540">
    <property type="entry name" value="P-loop containing nucleoside triphosphate hydrolases"/>
    <property type="match status" value="1"/>
</dbReference>
<dbReference type="EMBL" id="BSVB01000001">
    <property type="protein sequence ID" value="GMA96305.1"/>
    <property type="molecule type" value="Genomic_DNA"/>
</dbReference>
<dbReference type="InterPro" id="IPR003439">
    <property type="entry name" value="ABC_transporter-like_ATP-bd"/>
</dbReference>
<comment type="similarity">
    <text evidence="9">Belongs to the ABC transporter superfamily. Drug exporter-1 (DrugE1) (TC 3.A.1.105) family.</text>
</comment>
<organism evidence="11 12">
    <name type="scientific">Pseudolysinimonas kribbensis</name>
    <dbReference type="NCBI Taxonomy" id="433641"/>
    <lineage>
        <taxon>Bacteria</taxon>
        <taxon>Bacillati</taxon>
        <taxon>Actinomycetota</taxon>
        <taxon>Actinomycetes</taxon>
        <taxon>Micrococcales</taxon>
        <taxon>Microbacteriaceae</taxon>
        <taxon>Pseudolysinimonas</taxon>
    </lineage>
</organism>
<accession>A0ABQ6K9N1</accession>
<reference evidence="12" key="1">
    <citation type="journal article" date="2019" name="Int. J. Syst. Evol. Microbiol.">
        <title>The Global Catalogue of Microorganisms (GCM) 10K type strain sequencing project: providing services to taxonomists for standard genome sequencing and annotation.</title>
        <authorList>
            <consortium name="The Broad Institute Genomics Platform"/>
            <consortium name="The Broad Institute Genome Sequencing Center for Infectious Disease"/>
            <person name="Wu L."/>
            <person name="Ma J."/>
        </authorList>
    </citation>
    <scope>NUCLEOTIDE SEQUENCE [LARGE SCALE GENOMIC DNA]</scope>
    <source>
        <strain evidence="12">NBRC 108894</strain>
    </source>
</reference>
<comment type="subcellular location">
    <subcellularLocation>
        <location evidence="1">Cell membrane</location>
        <topology evidence="1">Peripheral membrane protein</topology>
    </subcellularLocation>
</comment>
<sequence>MTSTAPAVALRGVRKAFGKTVVLDGLDLAVDRGTIVALLGPNGAGKTTTVNILSTLVAPDAGTATVNGFDVARQPEQVKASISVTGQSAAVDEVLSGEENLRMMGRLSGLTAHQARRRAAELLDRFDLRAAGRKRVKTWSGGMRRKLDIAISLLRTPPVIFLDEPTTGLDTRSRQDLWAMIRRLADDGTTVVLTTQYLEEADVLADRVAVIDHGRVVAEGTPAELKARVGGEVLALHDADGAVVREVPTDGTLTGLRRALALVGDDALDGVSLRAPSLDDVFLAVTGSPAAASTHDQSTENQKEIA</sequence>
<evidence type="ECO:0000256" key="6">
    <source>
        <dbReference type="ARBA" id="ARBA00022967"/>
    </source>
</evidence>
<keyword evidence="12" id="KW-1185">Reference proteome</keyword>
<dbReference type="InterPro" id="IPR003593">
    <property type="entry name" value="AAA+_ATPase"/>
</dbReference>
<keyword evidence="3" id="KW-1003">Cell membrane</keyword>
<name>A0ABQ6K9N1_9MICO</name>
<evidence type="ECO:0000256" key="1">
    <source>
        <dbReference type="ARBA" id="ARBA00004202"/>
    </source>
</evidence>
<evidence type="ECO:0000256" key="9">
    <source>
        <dbReference type="ARBA" id="ARBA00049985"/>
    </source>
</evidence>
<keyword evidence="6" id="KW-1278">Translocase</keyword>
<evidence type="ECO:0000313" key="11">
    <source>
        <dbReference type="EMBL" id="GMA96305.1"/>
    </source>
</evidence>
<proteinExistence type="inferred from homology"/>
<dbReference type="RefSeq" id="WP_284254915.1">
    <property type="nucleotide sequence ID" value="NZ_BAAAQO010000004.1"/>
</dbReference>
<evidence type="ECO:0000256" key="3">
    <source>
        <dbReference type="ARBA" id="ARBA00022475"/>
    </source>
</evidence>
<feature type="domain" description="ABC transporter" evidence="10">
    <location>
        <begin position="8"/>
        <end position="238"/>
    </location>
</feature>
<evidence type="ECO:0000313" key="12">
    <source>
        <dbReference type="Proteomes" id="UP001157034"/>
    </source>
</evidence>
<comment type="caution">
    <text evidence="11">The sequence shown here is derived from an EMBL/GenBank/DDBJ whole genome shotgun (WGS) entry which is preliminary data.</text>
</comment>
<keyword evidence="5 11" id="KW-0067">ATP-binding</keyword>
<evidence type="ECO:0000256" key="8">
    <source>
        <dbReference type="ARBA" id="ARBA00023251"/>
    </source>
</evidence>
<dbReference type="Pfam" id="PF00005">
    <property type="entry name" value="ABC_tran"/>
    <property type="match status" value="1"/>
</dbReference>
<evidence type="ECO:0000256" key="4">
    <source>
        <dbReference type="ARBA" id="ARBA00022741"/>
    </source>
</evidence>
<dbReference type="Gene3D" id="3.40.50.300">
    <property type="entry name" value="P-loop containing nucleotide triphosphate hydrolases"/>
    <property type="match status" value="1"/>
</dbReference>
<evidence type="ECO:0000259" key="10">
    <source>
        <dbReference type="PROSITE" id="PS50893"/>
    </source>
</evidence>
<dbReference type="Proteomes" id="UP001157034">
    <property type="component" value="Unassembled WGS sequence"/>
</dbReference>
<dbReference type="PANTHER" id="PTHR42711:SF19">
    <property type="entry name" value="DOXORUBICIN RESISTANCE ATP-BINDING PROTEIN DRRA"/>
    <property type="match status" value="1"/>
</dbReference>
<evidence type="ECO:0000256" key="2">
    <source>
        <dbReference type="ARBA" id="ARBA00022448"/>
    </source>
</evidence>
<keyword evidence="2" id="KW-0813">Transport</keyword>
<dbReference type="PROSITE" id="PS50893">
    <property type="entry name" value="ABC_TRANSPORTER_2"/>
    <property type="match status" value="1"/>
</dbReference>
<dbReference type="InterPro" id="IPR027417">
    <property type="entry name" value="P-loop_NTPase"/>
</dbReference>